<dbReference type="SUPFAM" id="SSF50156">
    <property type="entry name" value="PDZ domain-like"/>
    <property type="match status" value="1"/>
</dbReference>
<dbReference type="AlphaFoldDB" id="A0A420WHR2"/>
<keyword evidence="2" id="KW-0040">ANK repeat</keyword>
<reference evidence="6 7" key="1">
    <citation type="submission" date="2018-10" db="EMBL/GenBank/DDBJ databases">
        <title>Comparative analysis of microorganisms from saline springs in Andes Mountain Range, Colombia.</title>
        <authorList>
            <person name="Rubin E."/>
        </authorList>
    </citation>
    <scope>NUCLEOTIDE SEQUENCE [LARGE SCALE GENOMIC DNA]</scope>
    <source>
        <strain evidence="6 7">USBA 36</strain>
    </source>
</reference>
<evidence type="ECO:0000313" key="6">
    <source>
        <dbReference type="EMBL" id="RKQ70560.1"/>
    </source>
</evidence>
<keyword evidence="1" id="KW-0677">Repeat</keyword>
<dbReference type="PROSITE" id="PS50106">
    <property type="entry name" value="PDZ"/>
    <property type="match status" value="1"/>
</dbReference>
<dbReference type="PANTHER" id="PTHR24123">
    <property type="entry name" value="ANKYRIN REPEAT-CONTAINING"/>
    <property type="match status" value="1"/>
</dbReference>
<dbReference type="CDD" id="cd23081">
    <property type="entry name" value="cpPDZ_EcRseP-like"/>
    <property type="match status" value="1"/>
</dbReference>
<dbReference type="EMBL" id="RBIG01000002">
    <property type="protein sequence ID" value="RKQ70560.1"/>
    <property type="molecule type" value="Genomic_DNA"/>
</dbReference>
<dbReference type="PROSITE" id="PS51257">
    <property type="entry name" value="PROKAR_LIPOPROTEIN"/>
    <property type="match status" value="1"/>
</dbReference>
<feature type="region of interest" description="Disordered" evidence="3">
    <location>
        <begin position="570"/>
        <end position="664"/>
    </location>
</feature>
<protein>
    <submittedName>
        <fullName evidence="6">PDZ domain-containing protein</fullName>
    </submittedName>
</protein>
<name>A0A420WHR2_9PROT</name>
<dbReference type="OrthoDB" id="7365721at2"/>
<dbReference type="Gene3D" id="2.30.42.10">
    <property type="match status" value="1"/>
</dbReference>
<feature type="compositionally biased region" description="Basic and acidic residues" evidence="3">
    <location>
        <begin position="590"/>
        <end position="623"/>
    </location>
</feature>
<feature type="domain" description="PDZ" evidence="5">
    <location>
        <begin position="248"/>
        <end position="361"/>
    </location>
</feature>
<proteinExistence type="predicted"/>
<dbReference type="InterPro" id="IPR002110">
    <property type="entry name" value="Ankyrin_rpt"/>
</dbReference>
<evidence type="ECO:0000256" key="3">
    <source>
        <dbReference type="SAM" id="MobiDB-lite"/>
    </source>
</evidence>
<dbReference type="Pfam" id="PF17820">
    <property type="entry name" value="PDZ_6"/>
    <property type="match status" value="1"/>
</dbReference>
<comment type="caution">
    <text evidence="6">The sequence shown here is derived from an EMBL/GenBank/DDBJ whole genome shotgun (WGS) entry which is preliminary data.</text>
</comment>
<dbReference type="SMART" id="SM00248">
    <property type="entry name" value="ANK"/>
    <property type="match status" value="6"/>
</dbReference>
<accession>A0A420WHR2</accession>
<feature type="compositionally biased region" description="Low complexity" evidence="3">
    <location>
        <begin position="638"/>
        <end position="660"/>
    </location>
</feature>
<dbReference type="SMART" id="SM00228">
    <property type="entry name" value="PDZ"/>
    <property type="match status" value="1"/>
</dbReference>
<feature type="chain" id="PRO_5019403957" evidence="4">
    <location>
        <begin position="22"/>
        <end position="768"/>
    </location>
</feature>
<keyword evidence="4" id="KW-0732">Signal</keyword>
<dbReference type="InterPro" id="IPR041489">
    <property type="entry name" value="PDZ_6"/>
</dbReference>
<dbReference type="RefSeq" id="WP_121220412.1">
    <property type="nucleotide sequence ID" value="NZ_RBIG01000002.1"/>
</dbReference>
<dbReference type="SUPFAM" id="SSF48403">
    <property type="entry name" value="Ankyrin repeat"/>
    <property type="match status" value="1"/>
</dbReference>
<evidence type="ECO:0000256" key="1">
    <source>
        <dbReference type="ARBA" id="ARBA00022737"/>
    </source>
</evidence>
<evidence type="ECO:0000259" key="5">
    <source>
        <dbReference type="PROSITE" id="PS50106"/>
    </source>
</evidence>
<evidence type="ECO:0000256" key="2">
    <source>
        <dbReference type="ARBA" id="ARBA00023043"/>
    </source>
</evidence>
<organism evidence="6 7">
    <name type="scientific">Oceanibaculum indicum</name>
    <dbReference type="NCBI Taxonomy" id="526216"/>
    <lineage>
        <taxon>Bacteria</taxon>
        <taxon>Pseudomonadati</taxon>
        <taxon>Pseudomonadota</taxon>
        <taxon>Alphaproteobacteria</taxon>
        <taxon>Rhodospirillales</taxon>
        <taxon>Oceanibaculaceae</taxon>
        <taxon>Oceanibaculum</taxon>
    </lineage>
</organism>
<dbReference type="PANTHER" id="PTHR24123:SF33">
    <property type="entry name" value="PROTEIN HOS4"/>
    <property type="match status" value="1"/>
</dbReference>
<evidence type="ECO:0000313" key="7">
    <source>
        <dbReference type="Proteomes" id="UP000277424"/>
    </source>
</evidence>
<dbReference type="InterPro" id="IPR036034">
    <property type="entry name" value="PDZ_sf"/>
</dbReference>
<sequence>MTGRQTLAQIFVLVGLASFLAACMTDSDYGQYFSRLHASDGRQQVQQIAATSDRTDLLRALVYAILTDRTDLAAAALDRGADPNGRLTYEIVKEEEILAAQMEATSGEKDSRWTGDRLAPPMEILGSWCSRDVSKAGRCAKSAGNTSELAAPSSHYPVVVLARSPEMLELLMTRGAKVDQDILDGAFAVAAQQGLVPVMGRLSQLGAKPDVMTANGLAPMHWAILFSRSDAVAWLLEKGINPHTGFMTVSTSQSPQGGTIYRGPGFAQIGYTPLHLAVNVAAANRKIDEILMAPVVLRVYPGSAGQKAGMISGDRIMAVNGQPVDNWAEWVRLVQASPQRALTVTVERNGGLLDLRIVPQPVTRWIDGQQRLIGRVGTDLDTNQPGREAAHRYRPGSVEIARMLIDAGADVNARGYSDEFGMFNWWTAGSKGEQFDRTPLHVAYDHQAFQIAADLEAAGADASVRLASGETPAEVTGVSQYRLTMEVWRQEEQLRRRDEQQRRQAASGGSGFDLGQMLALGGVAAITAYGAGQGMGADALAIGAGTAADIMTNGQAGGLASVQAMQQQQMQAEQERRQRLAQQQQWQRQDAARLDRERAERDRQEEERRRAQQQRERDLRDQQQKLIADMQRATQPNPGTAAASSSPRTAGARTASASSPVASAQRVREGCWSIPEPPKTTCVASSSRFSGNQFIVTHENICGERIVVRMCNDRAGQEPSCGQSGIMPGRTHNFTSYDGSTGTYTAQWIGSKNSVEDWSCASQLGWQD</sequence>
<dbReference type="Proteomes" id="UP000277424">
    <property type="component" value="Unassembled WGS sequence"/>
</dbReference>
<dbReference type="InterPro" id="IPR001478">
    <property type="entry name" value="PDZ"/>
</dbReference>
<feature type="compositionally biased region" description="Low complexity" evidence="3">
    <location>
        <begin position="580"/>
        <end position="589"/>
    </location>
</feature>
<feature type="signal peptide" evidence="4">
    <location>
        <begin position="1"/>
        <end position="21"/>
    </location>
</feature>
<dbReference type="InterPro" id="IPR036770">
    <property type="entry name" value="Ankyrin_rpt-contain_sf"/>
</dbReference>
<gene>
    <name evidence="6" type="ORF">BCL74_2508</name>
</gene>
<dbReference type="Gene3D" id="1.25.40.20">
    <property type="entry name" value="Ankyrin repeat-containing domain"/>
    <property type="match status" value="2"/>
</dbReference>
<evidence type="ECO:0000256" key="4">
    <source>
        <dbReference type="SAM" id="SignalP"/>
    </source>
</evidence>
<dbReference type="InterPro" id="IPR051165">
    <property type="entry name" value="Multifunctional_ANK_Repeat"/>
</dbReference>